<accession>A0A0E9TZ20</accession>
<dbReference type="EMBL" id="GBXM01050372">
    <property type="protein sequence ID" value="JAH58205.1"/>
    <property type="molecule type" value="Transcribed_RNA"/>
</dbReference>
<evidence type="ECO:0000313" key="1">
    <source>
        <dbReference type="EMBL" id="JAH58205.1"/>
    </source>
</evidence>
<sequence>MCLSHILYINTATRLCVIFIEEWRFK</sequence>
<reference evidence="1" key="2">
    <citation type="journal article" date="2015" name="Fish Shellfish Immunol.">
        <title>Early steps in the European eel (Anguilla anguilla)-Vibrio vulnificus interaction in the gills: Role of the RtxA13 toxin.</title>
        <authorList>
            <person name="Callol A."/>
            <person name="Pajuelo D."/>
            <person name="Ebbesson L."/>
            <person name="Teles M."/>
            <person name="MacKenzie S."/>
            <person name="Amaro C."/>
        </authorList>
    </citation>
    <scope>NUCLEOTIDE SEQUENCE</scope>
</reference>
<protein>
    <submittedName>
        <fullName evidence="1">Uncharacterized protein</fullName>
    </submittedName>
</protein>
<organism evidence="1">
    <name type="scientific">Anguilla anguilla</name>
    <name type="common">European freshwater eel</name>
    <name type="synonym">Muraena anguilla</name>
    <dbReference type="NCBI Taxonomy" id="7936"/>
    <lineage>
        <taxon>Eukaryota</taxon>
        <taxon>Metazoa</taxon>
        <taxon>Chordata</taxon>
        <taxon>Craniata</taxon>
        <taxon>Vertebrata</taxon>
        <taxon>Euteleostomi</taxon>
        <taxon>Actinopterygii</taxon>
        <taxon>Neopterygii</taxon>
        <taxon>Teleostei</taxon>
        <taxon>Anguilliformes</taxon>
        <taxon>Anguillidae</taxon>
        <taxon>Anguilla</taxon>
    </lineage>
</organism>
<proteinExistence type="predicted"/>
<name>A0A0E9TZ20_ANGAN</name>
<reference evidence="1" key="1">
    <citation type="submission" date="2014-11" db="EMBL/GenBank/DDBJ databases">
        <authorList>
            <person name="Amaro Gonzalez C."/>
        </authorList>
    </citation>
    <scope>NUCLEOTIDE SEQUENCE</scope>
</reference>
<dbReference type="AlphaFoldDB" id="A0A0E9TZ20"/>
<dbReference type="EMBL" id="GBXM01039794">
    <property type="protein sequence ID" value="JAH68783.1"/>
    <property type="molecule type" value="Transcribed_RNA"/>
</dbReference>